<dbReference type="Proteomes" id="UP000003213">
    <property type="component" value="Chromosome"/>
</dbReference>
<accession>I4KDX3</accession>
<comment type="caution">
    <text evidence="1">The sequence shown here is derived from an EMBL/GenBank/DDBJ whole genome shotgun (WGS) entry which is preliminary data.</text>
</comment>
<evidence type="ECO:0000313" key="1">
    <source>
        <dbReference type="EMBL" id="EIK62913.1"/>
    </source>
</evidence>
<sequence>MDYSRRRRFSLSKGYLLLMSGCDMQKLIPRGKLQSFDPSTIELISPFSATSIVEFHLPFTSGLLGLSELIKECDVGLNSCVNWKVRKTILDKIKSGEWLLVSERTGALNHLHAQRCIPSGFSSGRFESEEEVGPGKWAFFSIDYDAVKNTAIIAANRLGSMGDQGRVFGSDGKDLANTTRTLIQQWVPLNDFEEHRIADSAVRRYGELRHTPQRFLEGEDKWQIGGKSWHWQPVTPDEAYEKKEGAK</sequence>
<proteinExistence type="predicted"/>
<reference evidence="1" key="1">
    <citation type="journal article" date="2012" name="PLoS Genet.">
        <title>Comparative Genomics of Plant-Associated Pseudomonas spp.: Insights into Diversity and Inheritance of Traits Involved in Multitrophic Interactions.</title>
        <authorList>
            <person name="Loper J.E."/>
            <person name="Hassan K.A."/>
            <person name="Mavrodi D.V."/>
            <person name="Davis E.W.II."/>
            <person name="Lim C.K."/>
            <person name="Shaffer B.T."/>
            <person name="Elbourne L.D."/>
            <person name="Stockwell V.O."/>
            <person name="Hartney S.L."/>
            <person name="Breakwell K."/>
            <person name="Henkels M.D."/>
            <person name="Tetu S.G."/>
            <person name="Rangel L.I."/>
            <person name="Kidarsa T.A."/>
            <person name="Wilson N.L."/>
            <person name="van de Mortel J.E."/>
            <person name="Song C."/>
            <person name="Blumhagen R."/>
            <person name="Radune D."/>
            <person name="Hostetler J.B."/>
            <person name="Brinkac L.M."/>
            <person name="Durkin A.S."/>
            <person name="Kluepfel D.A."/>
            <person name="Wechter W.P."/>
            <person name="Anderson A.J."/>
            <person name="Kim Y.C."/>
            <person name="Pierson L.S.III."/>
            <person name="Pierson E.A."/>
            <person name="Lindow S.E."/>
            <person name="Kobayashi D.Y."/>
            <person name="Raaijmakers J.M."/>
            <person name="Weller D.M."/>
            <person name="Thomashow L.S."/>
            <person name="Allen A.E."/>
            <person name="Paulsen I.T."/>
        </authorList>
    </citation>
    <scope>NUCLEOTIDE SEQUENCE [LARGE SCALE GENOMIC DNA]</scope>
    <source>
        <strain evidence="1">SS101</strain>
    </source>
</reference>
<dbReference type="EMBL" id="AHPN01000001">
    <property type="protein sequence ID" value="EIK62913.1"/>
    <property type="molecule type" value="Genomic_DNA"/>
</dbReference>
<gene>
    <name evidence="1" type="ORF">PflSS101_0146</name>
</gene>
<dbReference type="HOGENOM" id="CLU_1123762_0_0_6"/>
<protein>
    <submittedName>
        <fullName evidence="1">Uncharacterized protein</fullName>
    </submittedName>
</protein>
<dbReference type="AlphaFoldDB" id="I4KDX3"/>
<name>I4KDX3_9PSED</name>
<organism evidence="1">
    <name type="scientific">Pseudomonas lactis</name>
    <dbReference type="NCBI Taxonomy" id="1615674"/>
    <lineage>
        <taxon>Bacteria</taxon>
        <taxon>Pseudomonadati</taxon>
        <taxon>Pseudomonadota</taxon>
        <taxon>Gammaproteobacteria</taxon>
        <taxon>Pseudomonadales</taxon>
        <taxon>Pseudomonadaceae</taxon>
        <taxon>Pseudomonas</taxon>
    </lineage>
</organism>